<sequence>MSDNTSTFEERLLQVFRGTLIDIIRDTTTKPGSSHPLSERTREEICHCLDLITARQREMAEAAGRPLDERPVFPEQTPCKKNDHDPE</sequence>
<dbReference type="AlphaFoldDB" id="A0A450U856"/>
<proteinExistence type="predicted"/>
<accession>A0A450U856</accession>
<dbReference type="EMBL" id="CAADFN010000057">
    <property type="protein sequence ID" value="VFK19405.1"/>
    <property type="molecule type" value="Genomic_DNA"/>
</dbReference>
<protein>
    <recommendedName>
        <fullName evidence="4">Segregation and condensation protein A</fullName>
    </recommendedName>
</protein>
<evidence type="ECO:0008006" key="4">
    <source>
        <dbReference type="Google" id="ProtNLM"/>
    </source>
</evidence>
<evidence type="ECO:0000313" key="2">
    <source>
        <dbReference type="EMBL" id="VFJ88116.1"/>
    </source>
</evidence>
<gene>
    <name evidence="2" type="ORF">BECKLFY1418B_GA0070995_100913</name>
    <name evidence="3" type="ORF">BECKLFY1418C_GA0070996_105721</name>
</gene>
<evidence type="ECO:0000256" key="1">
    <source>
        <dbReference type="SAM" id="MobiDB-lite"/>
    </source>
</evidence>
<feature type="region of interest" description="Disordered" evidence="1">
    <location>
        <begin position="58"/>
        <end position="87"/>
    </location>
</feature>
<reference evidence="2" key="1">
    <citation type="submission" date="2019-02" db="EMBL/GenBank/DDBJ databases">
        <authorList>
            <person name="Gruber-Vodicka R. H."/>
            <person name="Seah K. B. B."/>
        </authorList>
    </citation>
    <scope>NUCLEOTIDE SEQUENCE</scope>
    <source>
        <strain evidence="3">BECK_BY7</strain>
        <strain evidence="2">BECK_M7</strain>
    </source>
</reference>
<evidence type="ECO:0000313" key="3">
    <source>
        <dbReference type="EMBL" id="VFK19405.1"/>
    </source>
</evidence>
<dbReference type="EMBL" id="CAADFF010000009">
    <property type="protein sequence ID" value="VFJ88116.1"/>
    <property type="molecule type" value="Genomic_DNA"/>
</dbReference>
<name>A0A450U856_9GAMM</name>
<organism evidence="2">
    <name type="scientific">Candidatus Kentrum sp. LFY</name>
    <dbReference type="NCBI Taxonomy" id="2126342"/>
    <lineage>
        <taxon>Bacteria</taxon>
        <taxon>Pseudomonadati</taxon>
        <taxon>Pseudomonadota</taxon>
        <taxon>Gammaproteobacteria</taxon>
        <taxon>Candidatus Kentrum</taxon>
    </lineage>
</organism>